<evidence type="ECO:0000313" key="4">
    <source>
        <dbReference type="EMBL" id="MBC8598002.1"/>
    </source>
</evidence>
<dbReference type="GO" id="GO:0005524">
    <property type="term" value="F:ATP binding"/>
    <property type="evidence" value="ECO:0007669"/>
    <property type="project" value="UniProtKB-KW"/>
</dbReference>
<dbReference type="PROSITE" id="PS50893">
    <property type="entry name" value="ABC_TRANSPORTER_2"/>
    <property type="match status" value="1"/>
</dbReference>
<comment type="caution">
    <text evidence="4">The sequence shown here is derived from an EMBL/GenBank/DDBJ whole genome shotgun (WGS) entry which is preliminary data.</text>
</comment>
<dbReference type="InterPro" id="IPR017871">
    <property type="entry name" value="ABC_transporter-like_CS"/>
</dbReference>
<sequence>MIEIQGLSIFYGKRKLAYPDISVKKGEAVGIAGKSGCGKTSLFSFLLGELPDSAFSYERAELLGRDLSLWGMERFEKISYIPQFAQSALNPRMKVWEHIDAVLSACGRRGSGEAEELFQKLALSEELFSRYPSTLSGGQKQRIVIALAMLKEPELLFMDEPSSAIDFITLRRILEYIWSIKGTTTILMTAHQRPFLEKAVDRIVELSEGEKCWKSEM</sequence>
<dbReference type="Proteomes" id="UP000647491">
    <property type="component" value="Unassembled WGS sequence"/>
</dbReference>
<dbReference type="Pfam" id="PF00005">
    <property type="entry name" value="ABC_tran"/>
    <property type="match status" value="1"/>
</dbReference>
<evidence type="ECO:0000256" key="2">
    <source>
        <dbReference type="ARBA" id="ARBA00022840"/>
    </source>
</evidence>
<dbReference type="PANTHER" id="PTHR24220">
    <property type="entry name" value="IMPORT ATP-BINDING PROTEIN"/>
    <property type="match status" value="1"/>
</dbReference>
<dbReference type="Gene3D" id="3.40.50.300">
    <property type="entry name" value="P-loop containing nucleotide triphosphate hydrolases"/>
    <property type="match status" value="1"/>
</dbReference>
<dbReference type="InterPro" id="IPR015854">
    <property type="entry name" value="ABC_transpr_LolD-like"/>
</dbReference>
<feature type="domain" description="ABC transporter" evidence="3">
    <location>
        <begin position="1"/>
        <end position="217"/>
    </location>
</feature>
<gene>
    <name evidence="4" type="ORF">H8708_01960</name>
</gene>
<dbReference type="InterPro" id="IPR003439">
    <property type="entry name" value="ABC_transporter-like_ATP-bd"/>
</dbReference>
<keyword evidence="5" id="KW-1185">Reference proteome</keyword>
<dbReference type="SMART" id="SM00382">
    <property type="entry name" value="AAA"/>
    <property type="match status" value="1"/>
</dbReference>
<protein>
    <submittedName>
        <fullName evidence="4">ATP-binding cassette domain-containing protein</fullName>
    </submittedName>
</protein>
<dbReference type="EMBL" id="JACRTJ010000005">
    <property type="protein sequence ID" value="MBC8598002.1"/>
    <property type="molecule type" value="Genomic_DNA"/>
</dbReference>
<organism evidence="4 5">
    <name type="scientific">Enterocloster hominis</name>
    <name type="common">ex Liu et al. 2021</name>
    <dbReference type="NCBI Taxonomy" id="2763663"/>
    <lineage>
        <taxon>Bacteria</taxon>
        <taxon>Bacillati</taxon>
        <taxon>Bacillota</taxon>
        <taxon>Clostridia</taxon>
        <taxon>Lachnospirales</taxon>
        <taxon>Lachnospiraceae</taxon>
        <taxon>Enterocloster</taxon>
    </lineage>
</organism>
<name>A0ABR7NRL3_9FIRM</name>
<keyword evidence="2 4" id="KW-0067">ATP-binding</keyword>
<dbReference type="PROSITE" id="PS00211">
    <property type="entry name" value="ABC_TRANSPORTER_1"/>
    <property type="match status" value="1"/>
</dbReference>
<dbReference type="InterPro" id="IPR027417">
    <property type="entry name" value="P-loop_NTPase"/>
</dbReference>
<dbReference type="SUPFAM" id="SSF52540">
    <property type="entry name" value="P-loop containing nucleoside triphosphate hydrolases"/>
    <property type="match status" value="1"/>
</dbReference>
<reference evidence="4 5" key="1">
    <citation type="submission" date="2020-08" db="EMBL/GenBank/DDBJ databases">
        <title>Genome public.</title>
        <authorList>
            <person name="Liu C."/>
            <person name="Sun Q."/>
        </authorList>
    </citation>
    <scope>NUCLEOTIDE SEQUENCE [LARGE SCALE GENOMIC DNA]</scope>
    <source>
        <strain evidence="4 5">BX10</strain>
    </source>
</reference>
<dbReference type="RefSeq" id="WP_262426792.1">
    <property type="nucleotide sequence ID" value="NZ_JACRTJ010000005.1"/>
</dbReference>
<accession>A0ABR7NRL3</accession>
<proteinExistence type="predicted"/>
<keyword evidence="1" id="KW-0547">Nucleotide-binding</keyword>
<evidence type="ECO:0000259" key="3">
    <source>
        <dbReference type="PROSITE" id="PS50893"/>
    </source>
</evidence>
<evidence type="ECO:0000256" key="1">
    <source>
        <dbReference type="ARBA" id="ARBA00022741"/>
    </source>
</evidence>
<dbReference type="InterPro" id="IPR003593">
    <property type="entry name" value="AAA+_ATPase"/>
</dbReference>
<evidence type="ECO:0000313" key="5">
    <source>
        <dbReference type="Proteomes" id="UP000647491"/>
    </source>
</evidence>